<dbReference type="SFLD" id="SFLDS00005">
    <property type="entry name" value="Isoprenoid_Synthase_Type_I"/>
    <property type="match status" value="1"/>
</dbReference>
<dbReference type="GO" id="GO:0046872">
    <property type="term" value="F:metal ion binding"/>
    <property type="evidence" value="ECO:0007669"/>
    <property type="project" value="UniProtKB-KW"/>
</dbReference>
<dbReference type="InterPro" id="IPR034686">
    <property type="entry name" value="Terpene_cyclase-like_2"/>
</dbReference>
<comment type="caution">
    <text evidence="7">The sequence shown here is derived from an EMBL/GenBank/DDBJ whole genome shotgun (WGS) entry which is preliminary data.</text>
</comment>
<keyword evidence="5 6" id="KW-0456">Lyase</keyword>
<evidence type="ECO:0000256" key="1">
    <source>
        <dbReference type="ARBA" id="ARBA00001946"/>
    </source>
</evidence>
<dbReference type="GO" id="GO:0010333">
    <property type="term" value="F:terpene synthase activity"/>
    <property type="evidence" value="ECO:0007669"/>
    <property type="project" value="InterPro"/>
</dbReference>
<dbReference type="GO" id="GO:0008299">
    <property type="term" value="P:isoprenoid biosynthetic process"/>
    <property type="evidence" value="ECO:0007669"/>
    <property type="project" value="UniProtKB-ARBA"/>
</dbReference>
<evidence type="ECO:0000313" key="7">
    <source>
        <dbReference type="EMBL" id="KAF9787017.1"/>
    </source>
</evidence>
<dbReference type="OrthoDB" id="6486656at2759"/>
<comment type="similarity">
    <text evidence="2 6">Belongs to the terpene synthase family.</text>
</comment>
<evidence type="ECO:0000313" key="8">
    <source>
        <dbReference type="Proteomes" id="UP000736335"/>
    </source>
</evidence>
<keyword evidence="8" id="KW-1185">Reference proteome</keyword>
<dbReference type="Proteomes" id="UP000736335">
    <property type="component" value="Unassembled WGS sequence"/>
</dbReference>
<sequence length="329" mass="37035">MYFTLPDLPGICQDPFSPSFNPHYEAVASESKVWIDSLGILSGEKQTYFSNSAFEFLAAHTYPYADREGYRTCCDYLNTTFILDDYSDDEGGEGARRMADSFMNALRDPAWDDGTPFAKMAREFRARLATASSTARQRFIDTFDHYLDATVREAQNREDGTILGLSDFMELRRGNSGVYPAYAIIECILSIDLQPEVFNHPTLWNLTKIAGDMLFTANDIYSYNKEQAGGHAANNLITVIQKERGVDLQEAMDISGGFFAKYAEDFSTWKDQLPSWGSETDAAVSEYIKGMAACVRGYIEWSLTGPRYFGTSVEEVKKTRRVLLRTRAG</sequence>
<gene>
    <name evidence="7" type="ORF">BJ322DRAFT_1053231</name>
</gene>
<accession>A0A9P6L8C9</accession>
<dbReference type="EMBL" id="WIUZ02000005">
    <property type="protein sequence ID" value="KAF9787017.1"/>
    <property type="molecule type" value="Genomic_DNA"/>
</dbReference>
<dbReference type="AlphaFoldDB" id="A0A9P6L8C9"/>
<evidence type="ECO:0000256" key="3">
    <source>
        <dbReference type="ARBA" id="ARBA00022723"/>
    </source>
</evidence>
<keyword evidence="3 6" id="KW-0479">Metal-binding</keyword>
<evidence type="ECO:0000256" key="6">
    <source>
        <dbReference type="RuleBase" id="RU366034"/>
    </source>
</evidence>
<dbReference type="Pfam" id="PF19086">
    <property type="entry name" value="Terpene_syn_C_2"/>
    <property type="match status" value="1"/>
</dbReference>
<evidence type="ECO:0000256" key="2">
    <source>
        <dbReference type="ARBA" id="ARBA00006333"/>
    </source>
</evidence>
<dbReference type="PANTHER" id="PTHR35201">
    <property type="entry name" value="TERPENE SYNTHASE"/>
    <property type="match status" value="1"/>
</dbReference>
<protein>
    <recommendedName>
        <fullName evidence="6">Terpene synthase</fullName>
        <ecNumber evidence="6">4.2.3.-</ecNumber>
    </recommendedName>
</protein>
<organism evidence="7 8">
    <name type="scientific">Thelephora terrestris</name>
    <dbReference type="NCBI Taxonomy" id="56493"/>
    <lineage>
        <taxon>Eukaryota</taxon>
        <taxon>Fungi</taxon>
        <taxon>Dikarya</taxon>
        <taxon>Basidiomycota</taxon>
        <taxon>Agaricomycotina</taxon>
        <taxon>Agaricomycetes</taxon>
        <taxon>Thelephorales</taxon>
        <taxon>Thelephoraceae</taxon>
        <taxon>Thelephora</taxon>
    </lineage>
</organism>
<dbReference type="SFLD" id="SFLDG01020">
    <property type="entry name" value="Terpene_Cyclase_Like_2"/>
    <property type="match status" value="1"/>
</dbReference>
<dbReference type="PANTHER" id="PTHR35201:SF4">
    <property type="entry name" value="BETA-PINACENE SYNTHASE-RELATED"/>
    <property type="match status" value="1"/>
</dbReference>
<keyword evidence="4 6" id="KW-0460">Magnesium</keyword>
<dbReference type="Gene3D" id="1.10.600.10">
    <property type="entry name" value="Farnesyl Diphosphate Synthase"/>
    <property type="match status" value="1"/>
</dbReference>
<evidence type="ECO:0000256" key="5">
    <source>
        <dbReference type="ARBA" id="ARBA00023239"/>
    </source>
</evidence>
<dbReference type="EC" id="4.2.3.-" evidence="6"/>
<dbReference type="InterPro" id="IPR008949">
    <property type="entry name" value="Isoprenoid_synthase_dom_sf"/>
</dbReference>
<reference evidence="7" key="2">
    <citation type="submission" date="2020-11" db="EMBL/GenBank/DDBJ databases">
        <authorList>
            <consortium name="DOE Joint Genome Institute"/>
            <person name="Kuo A."/>
            <person name="Miyauchi S."/>
            <person name="Kiss E."/>
            <person name="Drula E."/>
            <person name="Kohler A."/>
            <person name="Sanchez-Garcia M."/>
            <person name="Andreopoulos B."/>
            <person name="Barry K.W."/>
            <person name="Bonito G."/>
            <person name="Buee M."/>
            <person name="Carver A."/>
            <person name="Chen C."/>
            <person name="Cichocki N."/>
            <person name="Clum A."/>
            <person name="Culley D."/>
            <person name="Crous P.W."/>
            <person name="Fauchery L."/>
            <person name="Girlanda M."/>
            <person name="Hayes R."/>
            <person name="Keri Z."/>
            <person name="Labutti K."/>
            <person name="Lipzen A."/>
            <person name="Lombard V."/>
            <person name="Magnuson J."/>
            <person name="Maillard F."/>
            <person name="Morin E."/>
            <person name="Murat C."/>
            <person name="Nolan M."/>
            <person name="Ohm R."/>
            <person name="Pangilinan J."/>
            <person name="Pereira M."/>
            <person name="Perotto S."/>
            <person name="Peter M."/>
            <person name="Riley R."/>
            <person name="Sitrit Y."/>
            <person name="Stielow B."/>
            <person name="Szollosi G."/>
            <person name="Zifcakova L."/>
            <person name="Stursova M."/>
            <person name="Spatafora J.W."/>
            <person name="Tedersoo L."/>
            <person name="Vaario L.-M."/>
            <person name="Yamada A."/>
            <person name="Yan M."/>
            <person name="Wang P."/>
            <person name="Xu J."/>
            <person name="Bruns T."/>
            <person name="Baldrian P."/>
            <person name="Vilgalys R."/>
            <person name="Henrissat B."/>
            <person name="Grigoriev I.V."/>
            <person name="Hibbett D."/>
            <person name="Nagy L.G."/>
            <person name="Martin F.M."/>
        </authorList>
    </citation>
    <scope>NUCLEOTIDE SEQUENCE</scope>
    <source>
        <strain evidence="7">UH-Tt-Lm1</strain>
    </source>
</reference>
<proteinExistence type="inferred from homology"/>
<comment type="cofactor">
    <cofactor evidence="1 6">
        <name>Mg(2+)</name>
        <dbReference type="ChEBI" id="CHEBI:18420"/>
    </cofactor>
</comment>
<name>A0A9P6L8C9_9AGAM</name>
<reference evidence="7" key="1">
    <citation type="journal article" date="2020" name="Nat. Commun.">
        <title>Large-scale genome sequencing of mycorrhizal fungi provides insights into the early evolution of symbiotic traits.</title>
        <authorList>
            <person name="Miyauchi S."/>
            <person name="Kiss E."/>
            <person name="Kuo A."/>
            <person name="Drula E."/>
            <person name="Kohler A."/>
            <person name="Sanchez-Garcia M."/>
            <person name="Morin E."/>
            <person name="Andreopoulos B."/>
            <person name="Barry K.W."/>
            <person name="Bonito G."/>
            <person name="Buee M."/>
            <person name="Carver A."/>
            <person name="Chen C."/>
            <person name="Cichocki N."/>
            <person name="Clum A."/>
            <person name="Culley D."/>
            <person name="Crous P.W."/>
            <person name="Fauchery L."/>
            <person name="Girlanda M."/>
            <person name="Hayes R.D."/>
            <person name="Keri Z."/>
            <person name="LaButti K."/>
            <person name="Lipzen A."/>
            <person name="Lombard V."/>
            <person name="Magnuson J."/>
            <person name="Maillard F."/>
            <person name="Murat C."/>
            <person name="Nolan M."/>
            <person name="Ohm R.A."/>
            <person name="Pangilinan J."/>
            <person name="Pereira M.F."/>
            <person name="Perotto S."/>
            <person name="Peter M."/>
            <person name="Pfister S."/>
            <person name="Riley R."/>
            <person name="Sitrit Y."/>
            <person name="Stielow J.B."/>
            <person name="Szollosi G."/>
            <person name="Zifcakova L."/>
            <person name="Stursova M."/>
            <person name="Spatafora J.W."/>
            <person name="Tedersoo L."/>
            <person name="Vaario L.M."/>
            <person name="Yamada A."/>
            <person name="Yan M."/>
            <person name="Wang P."/>
            <person name="Xu J."/>
            <person name="Bruns T."/>
            <person name="Baldrian P."/>
            <person name="Vilgalys R."/>
            <person name="Dunand C."/>
            <person name="Henrissat B."/>
            <person name="Grigoriev I.V."/>
            <person name="Hibbett D."/>
            <person name="Nagy L.G."/>
            <person name="Martin F.M."/>
        </authorList>
    </citation>
    <scope>NUCLEOTIDE SEQUENCE</scope>
    <source>
        <strain evidence="7">UH-Tt-Lm1</strain>
    </source>
</reference>
<evidence type="ECO:0000256" key="4">
    <source>
        <dbReference type="ARBA" id="ARBA00022842"/>
    </source>
</evidence>
<dbReference type="SUPFAM" id="SSF48576">
    <property type="entry name" value="Terpenoid synthases"/>
    <property type="match status" value="1"/>
</dbReference>